<protein>
    <submittedName>
        <fullName evidence="2">Uncharacterized protein</fullName>
    </submittedName>
</protein>
<proteinExistence type="predicted"/>
<feature type="region of interest" description="Disordered" evidence="1">
    <location>
        <begin position="85"/>
        <end position="124"/>
    </location>
</feature>
<dbReference type="OrthoDB" id="9946416at2"/>
<name>A0A0C6FCA3_9HYPH</name>
<reference evidence="3" key="2">
    <citation type="submission" date="2015-01" db="EMBL/GenBank/DDBJ databases">
        <title>Complete genome sequence of Methylobacterium aquaticum strain 22A.</title>
        <authorList>
            <person name="Tani A."/>
            <person name="Ogura Y."/>
            <person name="Hayashi T."/>
        </authorList>
    </citation>
    <scope>NUCLEOTIDE SEQUENCE [LARGE SCALE GENOMIC DNA]</scope>
    <source>
        <strain evidence="3">MA-22A</strain>
        <plasmid evidence="3">Plasmid pMaq22A_3p DNA</plasmid>
    </source>
</reference>
<reference evidence="2 3" key="1">
    <citation type="journal article" date="2015" name="Genome Announc.">
        <title>Complete Genome Sequence of Methylobacterium aquaticum Strain 22A, Isolated from Racomitrium japonicum Moss.</title>
        <authorList>
            <person name="Tani A."/>
            <person name="Ogura Y."/>
            <person name="Hayashi T."/>
            <person name="Kimbara K."/>
        </authorList>
    </citation>
    <scope>NUCLEOTIDE SEQUENCE [LARGE SCALE GENOMIC DNA]</scope>
    <source>
        <strain evidence="2 3">MA-22A</strain>
        <plasmid evidence="3">Plasmid pMaq22A_3p DNA</plasmid>
    </source>
</reference>
<sequence length="124" mass="13565">MKILVSTTGAFQLMNSSQHELVRAKGLTVVHKSLYWSEYIALGTVVVHAQVNDEATDAEWRETLRASDGDQDLALASFLDRYPVDEASARRPEPAPIPPSTKQVEHNAPRGRRASAPAPTSDAK</sequence>
<dbReference type="AlphaFoldDB" id="A0A0C6FCA3"/>
<dbReference type="RefSeq" id="WP_060851341.1">
    <property type="nucleotide sequence ID" value="NZ_AP014707.1"/>
</dbReference>
<geneLocation type="plasmid" evidence="3">
    <name>pMaq22A_3p DNA</name>
</geneLocation>
<keyword evidence="2" id="KW-0614">Plasmid</keyword>
<dbReference type="Proteomes" id="UP000061432">
    <property type="component" value="Plasmid pMaq22A_3p"/>
</dbReference>
<dbReference type="KEGG" id="maqu:Maq22A_3p50225"/>
<dbReference type="EMBL" id="AP014707">
    <property type="protein sequence ID" value="BAQ50296.1"/>
    <property type="molecule type" value="Genomic_DNA"/>
</dbReference>
<evidence type="ECO:0000313" key="2">
    <source>
        <dbReference type="EMBL" id="BAQ50296.1"/>
    </source>
</evidence>
<organism evidence="2 3">
    <name type="scientific">Methylobacterium aquaticum</name>
    <dbReference type="NCBI Taxonomy" id="270351"/>
    <lineage>
        <taxon>Bacteria</taxon>
        <taxon>Pseudomonadati</taxon>
        <taxon>Pseudomonadota</taxon>
        <taxon>Alphaproteobacteria</taxon>
        <taxon>Hyphomicrobiales</taxon>
        <taxon>Methylobacteriaceae</taxon>
        <taxon>Methylobacterium</taxon>
    </lineage>
</organism>
<evidence type="ECO:0000256" key="1">
    <source>
        <dbReference type="SAM" id="MobiDB-lite"/>
    </source>
</evidence>
<evidence type="ECO:0000313" key="3">
    <source>
        <dbReference type="Proteomes" id="UP000061432"/>
    </source>
</evidence>
<dbReference type="PATRIC" id="fig|270351.10.peg.7481"/>
<accession>A0A0C6FCA3</accession>
<gene>
    <name evidence="2" type="ORF">Maq22A_3p50225</name>
</gene>
<feature type="compositionally biased region" description="Low complexity" evidence="1">
    <location>
        <begin position="114"/>
        <end position="124"/>
    </location>
</feature>